<evidence type="ECO:0000256" key="5">
    <source>
        <dbReference type="ARBA" id="ARBA00022801"/>
    </source>
</evidence>
<dbReference type="InterPro" id="IPR000008">
    <property type="entry name" value="C2_dom"/>
</dbReference>
<keyword evidence="9" id="KW-0443">Lipid metabolism</keyword>
<evidence type="ECO:0000256" key="4">
    <source>
        <dbReference type="ARBA" id="ARBA00022475"/>
    </source>
</evidence>
<dbReference type="EnsemblPlants" id="Zm00001eb111990_T002">
    <property type="protein sequence ID" value="Zm00001eb111990_P002"/>
    <property type="gene ID" value="Zm00001eb111990"/>
</dbReference>
<dbReference type="Proteomes" id="UP000007305">
    <property type="component" value="Chromosome 2"/>
</dbReference>
<evidence type="ECO:0000256" key="1">
    <source>
        <dbReference type="ARBA" id="ARBA00001195"/>
    </source>
</evidence>
<evidence type="ECO:0000313" key="13">
    <source>
        <dbReference type="EnsemblPlants" id="Zm00001eb111990_P002"/>
    </source>
</evidence>
<evidence type="ECO:0000256" key="3">
    <source>
        <dbReference type="ARBA" id="ARBA00012368"/>
    </source>
</evidence>
<evidence type="ECO:0000256" key="10">
    <source>
        <dbReference type="SAM" id="MobiDB-lite"/>
    </source>
</evidence>
<dbReference type="PROSITE" id="PS50004">
    <property type="entry name" value="C2"/>
    <property type="match status" value="1"/>
</dbReference>
<dbReference type="CDD" id="cd00275">
    <property type="entry name" value="C2_PLC_like"/>
    <property type="match status" value="1"/>
</dbReference>
<dbReference type="SMART" id="SM00148">
    <property type="entry name" value="PLCXc"/>
    <property type="match status" value="1"/>
</dbReference>
<keyword evidence="14" id="KW-1185">Reference proteome</keyword>
<protein>
    <recommendedName>
        <fullName evidence="3 9">Phosphoinositide phospholipase C</fullName>
        <ecNumber evidence="3 9">3.1.4.11</ecNumber>
    </recommendedName>
</protein>
<dbReference type="InterPro" id="IPR017946">
    <property type="entry name" value="PLC-like_Pdiesterase_TIM-brl"/>
</dbReference>
<feature type="domain" description="C2" evidence="11">
    <location>
        <begin position="396"/>
        <end position="524"/>
    </location>
</feature>
<dbReference type="GO" id="GO:0006950">
    <property type="term" value="P:response to stress"/>
    <property type="evidence" value="ECO:0007669"/>
    <property type="project" value="UniProtKB-ARBA"/>
</dbReference>
<organism evidence="13 14">
    <name type="scientific">Zea mays</name>
    <name type="common">Maize</name>
    <dbReference type="NCBI Taxonomy" id="4577"/>
    <lineage>
        <taxon>Eukaryota</taxon>
        <taxon>Viridiplantae</taxon>
        <taxon>Streptophyta</taxon>
        <taxon>Embryophyta</taxon>
        <taxon>Tracheophyta</taxon>
        <taxon>Spermatophyta</taxon>
        <taxon>Magnoliopsida</taxon>
        <taxon>Liliopsida</taxon>
        <taxon>Poales</taxon>
        <taxon>Poaceae</taxon>
        <taxon>PACMAD clade</taxon>
        <taxon>Panicoideae</taxon>
        <taxon>Andropogonodae</taxon>
        <taxon>Andropogoneae</taxon>
        <taxon>Tripsacinae</taxon>
        <taxon>Zea</taxon>
    </lineage>
</organism>
<evidence type="ECO:0000259" key="11">
    <source>
        <dbReference type="PROSITE" id="PS50004"/>
    </source>
</evidence>
<dbReference type="AlphaFoldDB" id="A0A804MUC4"/>
<feature type="domain" description="PI-PLC Y-box" evidence="12">
    <location>
        <begin position="309"/>
        <end position="395"/>
    </location>
</feature>
<evidence type="ECO:0000256" key="9">
    <source>
        <dbReference type="RuleBase" id="RU361133"/>
    </source>
</evidence>
<gene>
    <name evidence="13" type="primary">LOC100136827</name>
</gene>
<dbReference type="Pfam" id="PF00387">
    <property type="entry name" value="PI-PLC-Y"/>
    <property type="match status" value="1"/>
</dbReference>
<dbReference type="SUPFAM" id="SSF49562">
    <property type="entry name" value="C2 domain (Calcium/lipid-binding domain, CaLB)"/>
    <property type="match status" value="1"/>
</dbReference>
<accession>A0A804MUC4</accession>
<dbReference type="GO" id="GO:0016042">
    <property type="term" value="P:lipid catabolic process"/>
    <property type="evidence" value="ECO:0007669"/>
    <property type="project" value="UniProtKB-KW"/>
</dbReference>
<dbReference type="InterPro" id="IPR000909">
    <property type="entry name" value="PLipase_C_PInositol-sp_X_dom"/>
</dbReference>
<dbReference type="PANTHER" id="PTHR10336:SF206">
    <property type="entry name" value="PHOSPHOINOSITIDE PHOSPHOLIPASE C"/>
    <property type="match status" value="1"/>
</dbReference>
<dbReference type="EC" id="3.1.4.11" evidence="3 9"/>
<comment type="subcellular location">
    <subcellularLocation>
        <location evidence="2">Cell membrane</location>
        <topology evidence="2">Peripheral membrane protein</topology>
    </subcellularLocation>
</comment>
<comment type="catalytic activity">
    <reaction evidence="1 9">
        <text>a 1,2-diacyl-sn-glycero-3-phospho-(1D-myo-inositol-4,5-bisphosphate) + H2O = 1D-myo-inositol 1,4,5-trisphosphate + a 1,2-diacyl-sn-glycerol + H(+)</text>
        <dbReference type="Rhea" id="RHEA:33179"/>
        <dbReference type="ChEBI" id="CHEBI:15377"/>
        <dbReference type="ChEBI" id="CHEBI:15378"/>
        <dbReference type="ChEBI" id="CHEBI:17815"/>
        <dbReference type="ChEBI" id="CHEBI:58456"/>
        <dbReference type="ChEBI" id="CHEBI:203600"/>
        <dbReference type="EC" id="3.1.4.11"/>
    </reaction>
</comment>
<evidence type="ECO:0000256" key="2">
    <source>
        <dbReference type="ARBA" id="ARBA00004202"/>
    </source>
</evidence>
<feature type="compositionally biased region" description="Basic and acidic residues" evidence="10">
    <location>
        <begin position="215"/>
        <end position="230"/>
    </location>
</feature>
<dbReference type="Pfam" id="PF00168">
    <property type="entry name" value="C2"/>
    <property type="match status" value="1"/>
</dbReference>
<dbReference type="PROSITE" id="PS50007">
    <property type="entry name" value="PIPLC_X_DOMAIN"/>
    <property type="match status" value="1"/>
</dbReference>
<reference evidence="13" key="2">
    <citation type="submission" date="2019-07" db="EMBL/GenBank/DDBJ databases">
        <authorList>
            <person name="Seetharam A."/>
            <person name="Woodhouse M."/>
            <person name="Cannon E."/>
        </authorList>
    </citation>
    <scope>NUCLEOTIDE SEQUENCE [LARGE SCALE GENOMIC DNA]</scope>
    <source>
        <strain evidence="13">cv. B73</strain>
    </source>
</reference>
<proteinExistence type="evidence at protein level"/>
<dbReference type="Gene3D" id="3.20.20.190">
    <property type="entry name" value="Phosphatidylinositol (PI) phosphodiesterase"/>
    <property type="match status" value="1"/>
</dbReference>
<evidence type="ECO:0000256" key="6">
    <source>
        <dbReference type="ARBA" id="ARBA00022963"/>
    </source>
</evidence>
<name>A0A804MUC4_MAIZE</name>
<keyword evidence="8" id="KW-0807">Transducer</keyword>
<dbReference type="Gene3D" id="2.60.40.150">
    <property type="entry name" value="C2 domain"/>
    <property type="match status" value="1"/>
</dbReference>
<dbReference type="Gramene" id="Zm00001eb111990_T001">
    <property type="protein sequence ID" value="Zm00001eb111990_P001"/>
    <property type="gene ID" value="Zm00001eb111990"/>
</dbReference>
<dbReference type="PROSITE" id="PS50008">
    <property type="entry name" value="PIPLC_Y_DOMAIN"/>
    <property type="match status" value="1"/>
</dbReference>
<dbReference type="FunFam" id="2.60.40.150:FF:000060">
    <property type="entry name" value="Phosphoinositide phospholipase C"/>
    <property type="match status" value="1"/>
</dbReference>
<keyword evidence="6 9" id="KW-0442">Lipid degradation</keyword>
<keyword evidence="7" id="KW-0472">Membrane</keyword>
<keyword evidence="4" id="KW-1003">Cell membrane</keyword>
<dbReference type="SUPFAM" id="SSF51695">
    <property type="entry name" value="PLC-like phosphodiesterases"/>
    <property type="match status" value="1"/>
</dbReference>
<evidence type="ECO:0000313" key="14">
    <source>
        <dbReference type="Proteomes" id="UP000007305"/>
    </source>
</evidence>
<dbReference type="InterPro" id="IPR035892">
    <property type="entry name" value="C2_domain_sf"/>
</dbReference>
<evidence type="ECO:0007829" key="15">
    <source>
        <dbReference type="PeptideAtlas" id="A0A804MUC4"/>
    </source>
</evidence>
<dbReference type="InterPro" id="IPR001192">
    <property type="entry name" value="PI-PLC_fam"/>
</dbReference>
<dbReference type="Gramene" id="Zm00001eb111990_T002">
    <property type="protein sequence ID" value="Zm00001eb111990_P002"/>
    <property type="gene ID" value="Zm00001eb111990"/>
</dbReference>
<evidence type="ECO:0000256" key="7">
    <source>
        <dbReference type="ARBA" id="ARBA00023136"/>
    </source>
</evidence>
<dbReference type="PRINTS" id="PR00390">
    <property type="entry name" value="PHPHLIPASEC"/>
</dbReference>
<keyword evidence="5 9" id="KW-0378">Hydrolase</keyword>
<evidence type="ECO:0000256" key="8">
    <source>
        <dbReference type="ARBA" id="ARBA00023224"/>
    </source>
</evidence>
<dbReference type="SMART" id="SM00239">
    <property type="entry name" value="C2"/>
    <property type="match status" value="1"/>
</dbReference>
<dbReference type="SMART" id="SM00149">
    <property type="entry name" value="PLCYc"/>
    <property type="match status" value="1"/>
</dbReference>
<dbReference type="GO" id="GO:0004435">
    <property type="term" value="F:phosphatidylinositol-4,5-bisphosphate phospholipase C activity"/>
    <property type="evidence" value="ECO:0007669"/>
    <property type="project" value="UniProtKB-EC"/>
</dbReference>
<reference evidence="13" key="3">
    <citation type="submission" date="2021-05" db="UniProtKB">
        <authorList>
            <consortium name="EnsemblPlants"/>
        </authorList>
    </citation>
    <scope>IDENTIFICATION</scope>
    <source>
        <strain evidence="13">cv. B73</strain>
    </source>
</reference>
<dbReference type="GO" id="GO:0005886">
    <property type="term" value="C:plasma membrane"/>
    <property type="evidence" value="ECO:0007669"/>
    <property type="project" value="UniProtKB-SubCell"/>
</dbReference>
<sequence>MGTTYKCCFIFKRRFHTRDAPPPEDVRALFSVHAGGGPHMGADDLRRYLVATGQEEAEVHHDMTRPLSHYFIYTGHNSYLTGNQLSSDCSDTPIIMALERGVRVIELDMWPNSTIDDINIVHGRTLTTPVSLIKCLRSIKKHAFVASPYPVIITLEDHLPSQLQEKVAKMVVEVFGNILYYPPDDTHELKELPSPEQLKGRVLLSTKPPKEYLETKLSDSTKEGDADLHLGKGTGDDAVWGKEVPDFRTEIQSAEKDDENDDVDDEEEQKLQPHIAPQYKHLITIRAGKPKDSLADALKSDPEKVRRLSLSEQQLAKAAKDHATEIVRFTQRNILRIYPKGTRVTSSNYNPFVGWVHGAQMVAFNMQGYGRALWLMHGFYKANGGCGYVKKPDFLMQTEPQVFDPREPQPVKKTLKVKVYMGDGWRMDFKQTHFDQYSPPDFYTRVGIAGVPADSVMKKTNAIEDNWTPVWEKEFSFPLTVPELALLRVEVHEYDMSEKDDFGGQTVLPVSELRPGIRAVALFDRKGMKYNHVKLLMRFEFA</sequence>
<dbReference type="PANTHER" id="PTHR10336">
    <property type="entry name" value="PHOSPHOINOSITIDE-SPECIFIC PHOSPHOLIPASE C FAMILY PROTEIN"/>
    <property type="match status" value="1"/>
</dbReference>
<dbReference type="Pfam" id="PF00388">
    <property type="entry name" value="PI-PLC-X"/>
    <property type="match status" value="1"/>
</dbReference>
<feature type="region of interest" description="Disordered" evidence="10">
    <location>
        <begin position="215"/>
        <end position="243"/>
    </location>
</feature>
<dbReference type="InterPro" id="IPR001711">
    <property type="entry name" value="PLipase_C_Pinositol-sp_Y"/>
</dbReference>
<keyword evidence="15" id="KW-1267">Proteomics identification</keyword>
<reference evidence="14" key="1">
    <citation type="submission" date="2015-12" db="EMBL/GenBank/DDBJ databases">
        <title>Update maize B73 reference genome by single molecule sequencing technologies.</title>
        <authorList>
            <consortium name="Maize Genome Sequencing Project"/>
            <person name="Ware D."/>
        </authorList>
    </citation>
    <scope>NUCLEOTIDE SEQUENCE [LARGE SCALE GENOMIC DNA]</scope>
    <source>
        <strain evidence="14">cv. B73</strain>
    </source>
</reference>
<dbReference type="GO" id="GO:0035556">
    <property type="term" value="P:intracellular signal transduction"/>
    <property type="evidence" value="ECO:0007669"/>
    <property type="project" value="InterPro"/>
</dbReference>
<dbReference type="EnsemblPlants" id="Zm00001eb111990_T001">
    <property type="protein sequence ID" value="Zm00001eb111990_P001"/>
    <property type="gene ID" value="Zm00001eb111990"/>
</dbReference>
<evidence type="ECO:0000259" key="12">
    <source>
        <dbReference type="PROSITE" id="PS50008"/>
    </source>
</evidence>